<dbReference type="NCBIfam" id="TIGR00967">
    <property type="entry name" value="3a0501s007"/>
    <property type="match status" value="1"/>
</dbReference>
<feature type="transmembrane region" description="Helical" evidence="10">
    <location>
        <begin position="142"/>
        <end position="161"/>
    </location>
</feature>
<reference evidence="15" key="1">
    <citation type="journal article" date="2017" name="Genome Biol. Evol.">
        <title>Comparative Genomic Analysis Identifies a Campylobacter Clade Deficient in Selenium Metabolism.</title>
        <authorList>
            <person name="Miller W.G."/>
            <person name="Yee E."/>
            <person name="Lopes B.S."/>
            <person name="Chapman M.H."/>
            <person name="Huynh S."/>
            <person name="Bono J.L."/>
            <person name="Parker C.T."/>
            <person name="Strachan N.J.C."/>
            <person name="Forbes K.J."/>
        </authorList>
    </citation>
    <scope>NUCLEOTIDE SEQUENCE [LARGE SCALE GENOMIC DNA]</scope>
    <source>
        <strain evidence="15">NCTC 13004</strain>
    </source>
</reference>
<feature type="transmembrane region" description="Helical" evidence="10">
    <location>
        <begin position="298"/>
        <end position="316"/>
    </location>
</feature>
<dbReference type="RefSeq" id="WP_086225402.1">
    <property type="nucleotide sequence ID" value="NZ_CP015578.1"/>
</dbReference>
<protein>
    <recommendedName>
        <fullName evidence="9 10">Protein translocase subunit SecY</fullName>
    </recommendedName>
</protein>
<feature type="transmembrane region" description="Helical" evidence="10">
    <location>
        <begin position="202"/>
        <end position="224"/>
    </location>
</feature>
<dbReference type="PIRSF" id="PIRSF004557">
    <property type="entry name" value="SecY"/>
    <property type="match status" value="1"/>
</dbReference>
<evidence type="ECO:0000256" key="2">
    <source>
        <dbReference type="ARBA" id="ARBA00005751"/>
    </source>
</evidence>
<evidence type="ECO:0000256" key="11">
    <source>
        <dbReference type="RuleBase" id="RU000537"/>
    </source>
</evidence>
<dbReference type="Proteomes" id="UP000202031">
    <property type="component" value="Chromosome"/>
</dbReference>
<evidence type="ECO:0000256" key="7">
    <source>
        <dbReference type="ARBA" id="ARBA00023010"/>
    </source>
</evidence>
<name>A0A1X9SPU6_9BACT</name>
<dbReference type="AlphaFoldDB" id="A0A1X9SPU6"/>
<dbReference type="SUPFAM" id="SSF103491">
    <property type="entry name" value="Preprotein translocase SecY subunit"/>
    <property type="match status" value="1"/>
</dbReference>
<keyword evidence="5 10" id="KW-0653">Protein transport</keyword>
<keyword evidence="4 10" id="KW-0812">Transmembrane</keyword>
<evidence type="ECO:0000313" key="14">
    <source>
        <dbReference type="EMBL" id="ARQ98267.1"/>
    </source>
</evidence>
<dbReference type="InterPro" id="IPR023201">
    <property type="entry name" value="SecY_dom_sf"/>
</dbReference>
<dbReference type="KEGG" id="clx:CLAN_1557"/>
<keyword evidence="10" id="KW-1003">Cell membrane</keyword>
<evidence type="ECO:0000256" key="12">
    <source>
        <dbReference type="RuleBase" id="RU003484"/>
    </source>
</evidence>
<evidence type="ECO:0000256" key="13">
    <source>
        <dbReference type="RuleBase" id="RU004349"/>
    </source>
</evidence>
<evidence type="ECO:0000256" key="5">
    <source>
        <dbReference type="ARBA" id="ARBA00022927"/>
    </source>
</evidence>
<accession>A0A1X9SPU6</accession>
<feature type="transmembrane region" description="Helical" evidence="10">
    <location>
        <begin position="104"/>
        <end position="122"/>
    </location>
</feature>
<feature type="transmembrane region" description="Helical" evidence="10">
    <location>
        <begin position="256"/>
        <end position="278"/>
    </location>
</feature>
<dbReference type="PANTHER" id="PTHR10906">
    <property type="entry name" value="SECY/SEC61-ALPHA FAMILY MEMBER"/>
    <property type="match status" value="1"/>
</dbReference>
<proteinExistence type="inferred from homology"/>
<evidence type="ECO:0000256" key="8">
    <source>
        <dbReference type="ARBA" id="ARBA00023136"/>
    </source>
</evidence>
<reference evidence="15" key="2">
    <citation type="journal article" date="2017" name="Genome Biol. Evol.">
        <title>Comparative genomic analysis identifies a Campylobacter clade deficient in selenium metabolism.</title>
        <authorList>
            <person name="Miller W.G."/>
            <person name="Yee E."/>
            <person name="Lopes B.S."/>
            <person name="Chapman M.H."/>
            <person name="Huynh S."/>
            <person name="Bono J.L."/>
            <person name="Parker C.T."/>
            <person name="Strachan N.J.C."/>
            <person name="Forbes K.J."/>
        </authorList>
    </citation>
    <scope>NUCLEOTIDE SEQUENCE [LARGE SCALE GENOMIC DNA]</scope>
    <source>
        <strain evidence="15">NCTC 13004</strain>
    </source>
</reference>
<dbReference type="PROSITE" id="PS00756">
    <property type="entry name" value="SECY_2"/>
    <property type="match status" value="1"/>
</dbReference>
<feature type="transmembrane region" description="Helical" evidence="10">
    <location>
        <begin position="356"/>
        <end position="374"/>
    </location>
</feature>
<dbReference type="InterPro" id="IPR030659">
    <property type="entry name" value="SecY_CS"/>
</dbReference>
<keyword evidence="6 10" id="KW-1133">Transmembrane helix</keyword>
<dbReference type="GO" id="GO:0043952">
    <property type="term" value="P:protein transport by the Sec complex"/>
    <property type="evidence" value="ECO:0007669"/>
    <property type="project" value="UniProtKB-UniRule"/>
</dbReference>
<sequence length="420" mass="45896">MNRALINKILITLGFLFAYRVLAYVPVPGVNIDVIREFFTSNSSNALGMFNMFSGGAAERLSIISLGIMPYITASIIMELLAATFPNLGKMKKERDGMQKYMQIIRYATIVITVIQAIGVSIGLQSLTGKDGSSAIMIDMNLFIGISCVSMLTGTMLLMWIGEQITQRGIGNGISLIIFAGIVSGIPSAIGGTIDLVNTGELNFLVVIAIALIILATVGVVIYVEMGERRVPISYSRKTVMQNQNKRIMNYIPIKVNLSGVIPPIFASAILMFPGTILQASTNEFIVAINDFLNPNSYFFNILTFLFILFFAYFYASITFNAKDISENLKRQGGFIPGVRPGESTANFLNEVASRLTLTGSIYLGLISTLPWVLVKFMGVPFYFGGTSVLIVVQVALDTMRKIEAQVYMSKYQTLSAVGL</sequence>
<evidence type="ECO:0000256" key="9">
    <source>
        <dbReference type="ARBA" id="ARBA00039733"/>
    </source>
</evidence>
<comment type="similarity">
    <text evidence="2 10 13">Belongs to the SecY/SEC61-alpha family.</text>
</comment>
<dbReference type="GO" id="GO:0006605">
    <property type="term" value="P:protein targeting"/>
    <property type="evidence" value="ECO:0007669"/>
    <property type="project" value="UniProtKB-UniRule"/>
</dbReference>
<dbReference type="FunFam" id="1.10.3370.10:FF:000001">
    <property type="entry name" value="Preprotein translocase subunit SecY"/>
    <property type="match status" value="1"/>
</dbReference>
<feature type="transmembrane region" description="Helical" evidence="10">
    <location>
        <begin position="380"/>
        <end position="397"/>
    </location>
</feature>
<dbReference type="GeneID" id="93078141"/>
<dbReference type="InterPro" id="IPR002208">
    <property type="entry name" value="SecY/SEC61-alpha"/>
</dbReference>
<dbReference type="HAMAP" id="MF_01465">
    <property type="entry name" value="SecY"/>
    <property type="match status" value="1"/>
</dbReference>
<evidence type="ECO:0000256" key="10">
    <source>
        <dbReference type="HAMAP-Rule" id="MF_01465"/>
    </source>
</evidence>
<gene>
    <name evidence="10 14" type="primary">secY</name>
    <name evidence="14" type="ORF">CLAN_1557</name>
</gene>
<evidence type="ECO:0000256" key="3">
    <source>
        <dbReference type="ARBA" id="ARBA00022448"/>
    </source>
</evidence>
<evidence type="ECO:0000256" key="1">
    <source>
        <dbReference type="ARBA" id="ARBA00004141"/>
    </source>
</evidence>
<keyword evidence="8 10" id="KW-0472">Membrane</keyword>
<keyword evidence="3 10" id="KW-0813">Transport</keyword>
<dbReference type="InterPro" id="IPR026593">
    <property type="entry name" value="SecY"/>
</dbReference>
<dbReference type="PRINTS" id="PR00303">
    <property type="entry name" value="SECYTRNLCASE"/>
</dbReference>
<evidence type="ECO:0000256" key="4">
    <source>
        <dbReference type="ARBA" id="ARBA00022692"/>
    </source>
</evidence>
<dbReference type="PROSITE" id="PS00755">
    <property type="entry name" value="SECY_1"/>
    <property type="match status" value="1"/>
</dbReference>
<dbReference type="Pfam" id="PF00344">
    <property type="entry name" value="SecY"/>
    <property type="match status" value="1"/>
</dbReference>
<comment type="subcellular location">
    <subcellularLocation>
        <location evidence="10">Cell membrane</location>
        <topology evidence="10">Multi-pass membrane protein</topology>
    </subcellularLocation>
    <subcellularLocation>
        <location evidence="1 12">Membrane</location>
        <topology evidence="1 12">Multi-pass membrane protein</topology>
    </subcellularLocation>
</comment>
<dbReference type="EMBL" id="CP015578">
    <property type="protein sequence ID" value="ARQ98267.1"/>
    <property type="molecule type" value="Genomic_DNA"/>
</dbReference>
<dbReference type="GO" id="GO:0065002">
    <property type="term" value="P:intracellular protein transmembrane transport"/>
    <property type="evidence" value="ECO:0007669"/>
    <property type="project" value="UniProtKB-UniRule"/>
</dbReference>
<evidence type="ECO:0000256" key="6">
    <source>
        <dbReference type="ARBA" id="ARBA00022989"/>
    </source>
</evidence>
<comment type="subunit">
    <text evidence="10">Component of the Sec protein translocase complex. Heterotrimer consisting of SecY, SecE and SecG subunits. The heterotrimers can form oligomers, although 1 heterotrimer is thought to be able to translocate proteins. Interacts with the ribosome. Interacts with SecDF, and other proteins may be involved. Interacts with SecA.</text>
</comment>
<comment type="function">
    <text evidence="10 11">The central subunit of the protein translocation channel SecYEG. Consists of two halves formed by TMs 1-5 and 6-10. These two domains form a lateral gate at the front which open onto the bilayer between TMs 2 and 7, and are clamped together by SecE at the back. The channel is closed by both a pore ring composed of hydrophobic SecY resides and a short helix (helix 2A) on the extracellular side of the membrane which forms a plug. The plug probably moves laterally to allow the channel to open. The ring and the pore may move independently.</text>
</comment>
<dbReference type="GO" id="GO:0005886">
    <property type="term" value="C:plasma membrane"/>
    <property type="evidence" value="ECO:0007669"/>
    <property type="project" value="UniProtKB-SubCell"/>
</dbReference>
<evidence type="ECO:0000313" key="15">
    <source>
        <dbReference type="Proteomes" id="UP000202031"/>
    </source>
</evidence>
<feature type="transmembrane region" description="Helical" evidence="10">
    <location>
        <begin position="173"/>
        <end position="190"/>
    </location>
</feature>
<keyword evidence="7 10" id="KW-0811">Translocation</keyword>
<comment type="caution">
    <text evidence="10">Lacks conserved residue(s) required for the propagation of feature annotation.</text>
</comment>
<dbReference type="Gene3D" id="1.10.3370.10">
    <property type="entry name" value="SecY subunit domain"/>
    <property type="match status" value="1"/>
</dbReference>
<feature type="transmembrane region" description="Helical" evidence="10">
    <location>
        <begin position="61"/>
        <end position="83"/>
    </location>
</feature>
<organism evidence="14 15">
    <name type="scientific">Campylobacter lanienae NCTC 13004</name>
    <dbReference type="NCBI Taxonomy" id="1031753"/>
    <lineage>
        <taxon>Bacteria</taxon>
        <taxon>Pseudomonadati</taxon>
        <taxon>Campylobacterota</taxon>
        <taxon>Epsilonproteobacteria</taxon>
        <taxon>Campylobacterales</taxon>
        <taxon>Campylobacteraceae</taxon>
        <taxon>Campylobacter</taxon>
    </lineage>
</organism>